<feature type="active site" description="Proton acceptor" evidence="6">
    <location>
        <position position="187"/>
    </location>
</feature>
<feature type="binding site" evidence="6">
    <location>
        <position position="91"/>
    </location>
    <ligand>
        <name>Mg(2+)</name>
        <dbReference type="ChEBI" id="CHEBI:18420"/>
    </ligand>
</feature>
<dbReference type="NCBIfam" id="NF001452">
    <property type="entry name" value="PRK00311.1"/>
    <property type="match status" value="1"/>
</dbReference>
<dbReference type="NCBIfam" id="TIGR00222">
    <property type="entry name" value="panB"/>
    <property type="match status" value="1"/>
</dbReference>
<sequence length="269" mass="28907">MTLYADTGKTLSIRDLLTMKQAGEKISCLTAYDASFAALLDHVGIELLLVGDSLGMVIQGHGSTLPVTIQDMAYHTRCVTSARRRAFVIADMPFASYASPQQALTNAALLMQTGNAQMVKLEGAKIDVIEFLVAQGIPVCGHLGLLPQSVNRIGGYKVQGREAGQAQQILEDALVVEQAGAGLLVLECVPAMLAEEISRNLTIPVIGIGAGPACDGQVLVLYDMLNITAGNRPRFSKNFMAEADSIEEAVRRYHHAVKTRLFPAPEHTY</sequence>
<dbReference type="EMBL" id="JANIBJ010000033">
    <property type="protein sequence ID" value="MCQ8105610.1"/>
    <property type="molecule type" value="Genomic_DNA"/>
</dbReference>
<dbReference type="EC" id="2.1.2.11" evidence="6"/>
<feature type="binding site" evidence="6">
    <location>
        <position position="91"/>
    </location>
    <ligand>
        <name>3-methyl-2-oxobutanoate</name>
        <dbReference type="ChEBI" id="CHEBI:11851"/>
    </ligand>
</feature>
<proteinExistence type="inferred from homology"/>
<organism evidence="7 8">
    <name type="scientific">Methylomonas subterranea</name>
    <dbReference type="NCBI Taxonomy" id="2952225"/>
    <lineage>
        <taxon>Bacteria</taxon>
        <taxon>Pseudomonadati</taxon>
        <taxon>Pseudomonadota</taxon>
        <taxon>Gammaproteobacteria</taxon>
        <taxon>Methylococcales</taxon>
        <taxon>Methylococcaceae</taxon>
        <taxon>Methylomonas</taxon>
    </lineage>
</organism>
<dbReference type="InterPro" id="IPR040442">
    <property type="entry name" value="Pyrv_kinase-like_dom_sf"/>
</dbReference>
<dbReference type="CDD" id="cd06557">
    <property type="entry name" value="KPHMT-like"/>
    <property type="match status" value="1"/>
</dbReference>
<feature type="binding site" evidence="6">
    <location>
        <position position="120"/>
    </location>
    <ligand>
        <name>3-methyl-2-oxobutanoate</name>
        <dbReference type="ChEBI" id="CHEBI:11851"/>
    </ligand>
</feature>
<dbReference type="GO" id="GO:0003864">
    <property type="term" value="F:3-methyl-2-oxobutanoate hydroxymethyltransferase activity"/>
    <property type="evidence" value="ECO:0007669"/>
    <property type="project" value="UniProtKB-EC"/>
</dbReference>
<feature type="binding site" evidence="6">
    <location>
        <position position="52"/>
    </location>
    <ligand>
        <name>Mg(2+)</name>
        <dbReference type="ChEBI" id="CHEBI:18420"/>
    </ligand>
</feature>
<dbReference type="Proteomes" id="UP001524499">
    <property type="component" value="Unassembled WGS sequence"/>
</dbReference>
<dbReference type="PANTHER" id="PTHR20881:SF0">
    <property type="entry name" value="3-METHYL-2-OXOBUTANOATE HYDROXYMETHYLTRANSFERASE"/>
    <property type="match status" value="1"/>
</dbReference>
<comment type="catalytic activity">
    <reaction evidence="6">
        <text>(6R)-5,10-methylene-5,6,7,8-tetrahydrofolate + 3-methyl-2-oxobutanoate + H2O = 2-dehydropantoate + (6S)-5,6,7,8-tetrahydrofolate</text>
        <dbReference type="Rhea" id="RHEA:11824"/>
        <dbReference type="ChEBI" id="CHEBI:11561"/>
        <dbReference type="ChEBI" id="CHEBI:11851"/>
        <dbReference type="ChEBI" id="CHEBI:15377"/>
        <dbReference type="ChEBI" id="CHEBI:15636"/>
        <dbReference type="ChEBI" id="CHEBI:57453"/>
        <dbReference type="EC" id="2.1.2.11"/>
    </reaction>
</comment>
<gene>
    <name evidence="6 7" type="primary">panB</name>
    <name evidence="7" type="ORF">NP590_15975</name>
</gene>
<comment type="function">
    <text evidence="6">Catalyzes the reversible reaction in which hydroxymethyl group from 5,10-methylenetetrahydrofolate is transferred onto alpha-ketoisovalerate to form ketopantoate.</text>
</comment>
<dbReference type="HAMAP" id="MF_00156">
    <property type="entry name" value="PanB"/>
    <property type="match status" value="1"/>
</dbReference>
<dbReference type="InterPro" id="IPR003700">
    <property type="entry name" value="Pantoate_hydroxy_MeTrfase"/>
</dbReference>
<evidence type="ECO:0000313" key="7">
    <source>
        <dbReference type="EMBL" id="MCQ8105610.1"/>
    </source>
</evidence>
<dbReference type="SUPFAM" id="SSF51621">
    <property type="entry name" value="Phosphoenolpyruvate/pyruvate domain"/>
    <property type="match status" value="1"/>
</dbReference>
<dbReference type="PIRSF" id="PIRSF000388">
    <property type="entry name" value="Pantoate_hydroxy_MeTrfase"/>
    <property type="match status" value="1"/>
</dbReference>
<comment type="similarity">
    <text evidence="1 6">Belongs to the PanB family.</text>
</comment>
<comment type="subunit">
    <text evidence="2 6">Homodecamer; pentamer of dimers.</text>
</comment>
<dbReference type="RefSeq" id="WP_256603622.1">
    <property type="nucleotide sequence ID" value="NZ_JANIBJ010000033.1"/>
</dbReference>
<protein>
    <recommendedName>
        <fullName evidence="6">3-methyl-2-oxobutanoate hydroxymethyltransferase</fullName>
        <ecNumber evidence="6">2.1.2.11</ecNumber>
    </recommendedName>
    <alternativeName>
        <fullName evidence="6">Ketopantoate hydroxymethyltransferase</fullName>
        <shortName evidence="6">KPHMT</shortName>
    </alternativeName>
</protein>
<name>A0ABT1TJF9_9GAMM</name>
<keyword evidence="6" id="KW-0963">Cytoplasm</keyword>
<evidence type="ECO:0000256" key="3">
    <source>
        <dbReference type="ARBA" id="ARBA00022655"/>
    </source>
</evidence>
<comment type="cofactor">
    <cofactor evidence="6">
        <name>Mg(2+)</name>
        <dbReference type="ChEBI" id="CHEBI:18420"/>
    </cofactor>
    <text evidence="6">Binds 1 Mg(2+) ion per subunit.</text>
</comment>
<accession>A0ABT1TJF9</accession>
<evidence type="ECO:0000256" key="6">
    <source>
        <dbReference type="HAMAP-Rule" id="MF_00156"/>
    </source>
</evidence>
<dbReference type="PANTHER" id="PTHR20881">
    <property type="entry name" value="3-METHYL-2-OXOBUTANOATE HYDROXYMETHYLTRANSFERASE"/>
    <property type="match status" value="1"/>
</dbReference>
<keyword evidence="3 6" id="KW-0566">Pantothenate biosynthesis</keyword>
<evidence type="ECO:0000256" key="1">
    <source>
        <dbReference type="ARBA" id="ARBA00008676"/>
    </source>
</evidence>
<reference evidence="7 8" key="1">
    <citation type="submission" date="2022-07" db="EMBL/GenBank/DDBJ databases">
        <title>Methylomonas rivi sp. nov., Methylomonas rosea sp. nov., Methylomonas aureus sp. nov. and Methylomonas subterranea sp. nov., four novel methanotrophs isolated from a freshwater creek and the deep terrestrial subsurface.</title>
        <authorList>
            <person name="Abin C."/>
            <person name="Sankaranarayanan K."/>
            <person name="Garner C."/>
            <person name="Sindelar R."/>
            <person name="Kotary K."/>
            <person name="Garner R."/>
            <person name="Barclay S."/>
            <person name="Lawson P."/>
            <person name="Krumholz L."/>
        </authorList>
    </citation>
    <scope>NUCLEOTIDE SEQUENCE [LARGE SCALE GENOMIC DNA]</scope>
    <source>
        <strain evidence="7 8">SURF-2</strain>
    </source>
</reference>
<evidence type="ECO:0000313" key="8">
    <source>
        <dbReference type="Proteomes" id="UP001524499"/>
    </source>
</evidence>
<dbReference type="Pfam" id="PF02548">
    <property type="entry name" value="Pantoate_transf"/>
    <property type="match status" value="1"/>
</dbReference>
<dbReference type="Gene3D" id="3.20.20.60">
    <property type="entry name" value="Phosphoenolpyruvate-binding domains"/>
    <property type="match status" value="1"/>
</dbReference>
<comment type="pathway">
    <text evidence="6">Cofactor biosynthesis; (R)-pantothenate biosynthesis; (R)-pantoate from 3-methyl-2-oxobutanoate: step 1/2.</text>
</comment>
<comment type="subcellular location">
    <subcellularLocation>
        <location evidence="6">Cytoplasm</location>
    </subcellularLocation>
</comment>
<evidence type="ECO:0000256" key="4">
    <source>
        <dbReference type="ARBA" id="ARBA00022679"/>
    </source>
</evidence>
<feature type="binding site" evidence="6">
    <location>
        <position position="122"/>
    </location>
    <ligand>
        <name>Mg(2+)</name>
        <dbReference type="ChEBI" id="CHEBI:18420"/>
    </ligand>
</feature>
<keyword evidence="6" id="KW-0460">Magnesium</keyword>
<evidence type="ECO:0000256" key="2">
    <source>
        <dbReference type="ARBA" id="ARBA00011424"/>
    </source>
</evidence>
<dbReference type="InterPro" id="IPR015813">
    <property type="entry name" value="Pyrv/PenolPyrv_kinase-like_dom"/>
</dbReference>
<feature type="binding site" evidence="6">
    <location>
        <begin position="52"/>
        <end position="53"/>
    </location>
    <ligand>
        <name>3-methyl-2-oxobutanoate</name>
        <dbReference type="ChEBI" id="CHEBI:11851"/>
    </ligand>
</feature>
<keyword evidence="4 6" id="KW-0808">Transferase</keyword>
<evidence type="ECO:0000256" key="5">
    <source>
        <dbReference type="ARBA" id="ARBA00022723"/>
    </source>
</evidence>
<keyword evidence="5 6" id="KW-0479">Metal-binding</keyword>
<keyword evidence="8" id="KW-1185">Reference proteome</keyword>
<comment type="caution">
    <text evidence="7">The sequence shown here is derived from an EMBL/GenBank/DDBJ whole genome shotgun (WGS) entry which is preliminary data.</text>
</comment>